<dbReference type="AlphaFoldDB" id="A0A7S2E2D5"/>
<evidence type="ECO:0000313" key="1">
    <source>
        <dbReference type="EMBL" id="CAD9471222.1"/>
    </source>
</evidence>
<gene>
    <name evidence="1" type="ORF">DSPE1174_LOCUS27346</name>
</gene>
<reference evidence="1" key="1">
    <citation type="submission" date="2021-01" db="EMBL/GenBank/DDBJ databases">
        <authorList>
            <person name="Corre E."/>
            <person name="Pelletier E."/>
            <person name="Niang G."/>
            <person name="Scheremetjew M."/>
            <person name="Finn R."/>
            <person name="Kale V."/>
            <person name="Holt S."/>
            <person name="Cochrane G."/>
            <person name="Meng A."/>
            <person name="Brown T."/>
            <person name="Cohen L."/>
        </authorList>
    </citation>
    <scope>NUCLEOTIDE SEQUENCE</scope>
    <source>
        <strain evidence="1">CCMP1381</strain>
    </source>
</reference>
<accession>A0A7S2E2D5</accession>
<proteinExistence type="predicted"/>
<protein>
    <submittedName>
        <fullName evidence="1">Uncharacterized protein</fullName>
    </submittedName>
</protein>
<organism evidence="1">
    <name type="scientific">Octactis speculum</name>
    <dbReference type="NCBI Taxonomy" id="3111310"/>
    <lineage>
        <taxon>Eukaryota</taxon>
        <taxon>Sar</taxon>
        <taxon>Stramenopiles</taxon>
        <taxon>Ochrophyta</taxon>
        <taxon>Dictyochophyceae</taxon>
        <taxon>Dictyochales</taxon>
        <taxon>Dictyochaceae</taxon>
        <taxon>Octactis</taxon>
    </lineage>
</organism>
<name>A0A7S2E2D5_9STRA</name>
<sequence>MGSSARKAQNTYLTKVSTKFSTFFNRNLGDLVVSVDLRNIDLNILDTVQRADSKKNALSSGCDSQGLQKQGVATTLSLAKTNRTKRVIHSLWHKVIRICGA</sequence>
<dbReference type="EMBL" id="HBGS01052994">
    <property type="protein sequence ID" value="CAD9471222.1"/>
    <property type="molecule type" value="Transcribed_RNA"/>
</dbReference>